<comment type="caution">
    <text evidence="1">The sequence shown here is derived from an EMBL/GenBank/DDBJ whole genome shotgun (WGS) entry which is preliminary data.</text>
</comment>
<protein>
    <recommendedName>
        <fullName evidence="3">Helix-turn-helix domain-containing protein</fullName>
    </recommendedName>
</protein>
<evidence type="ECO:0000313" key="1">
    <source>
        <dbReference type="EMBL" id="MFB5760042.1"/>
    </source>
</evidence>
<gene>
    <name evidence="1" type="ORF">ACE5LO_06510</name>
</gene>
<sequence>MLMPITYSEKNQFIKNSSHIAEELALRLNDFNNSVLLFKVLAHALRNNESIVQEFDEAIFENHAAFQKEFEALLKHALHVATDSQVADATAAAMQVEEYSPSQLAKFFGVSIMTIHNWLDQDRFVGFKKAGSNKHNKIPDDTEFIMASGKRVLVRDVVSMWNRQEAETIQKAESDLDYYTRQIAYYEKKYGDAFERTLGTKAKLTPEEETDAQVWQHLLGRLQLEFRDKKK</sequence>
<dbReference type="RefSeq" id="WP_375519208.1">
    <property type="nucleotide sequence ID" value="NZ_JBHIRY010000004.1"/>
</dbReference>
<proteinExistence type="predicted"/>
<evidence type="ECO:0000313" key="2">
    <source>
        <dbReference type="Proteomes" id="UP001580430"/>
    </source>
</evidence>
<keyword evidence="2" id="KW-1185">Reference proteome</keyword>
<reference evidence="1 2" key="1">
    <citation type="submission" date="2024-09" db="EMBL/GenBank/DDBJ databases">
        <title>Paenibacillus zeirhizospherea sp. nov., isolated from surface of the maize (Zea mays) roots in a horticulture field, Hungary.</title>
        <authorList>
            <person name="Marton D."/>
            <person name="Farkas M."/>
            <person name="Bedics A."/>
            <person name="Toth E."/>
            <person name="Tancsics A."/>
            <person name="Boka K."/>
            <person name="Marati G."/>
            <person name="Kriszt B."/>
            <person name="Cserhati M."/>
        </authorList>
    </citation>
    <scope>NUCLEOTIDE SEQUENCE [LARGE SCALE GENOMIC DNA]</scope>
    <source>
        <strain evidence="1 2">JCM 18446</strain>
    </source>
</reference>
<evidence type="ECO:0008006" key="3">
    <source>
        <dbReference type="Google" id="ProtNLM"/>
    </source>
</evidence>
<dbReference type="EMBL" id="JBHIRY010000004">
    <property type="protein sequence ID" value="MFB5760042.1"/>
    <property type="molecule type" value="Genomic_DNA"/>
</dbReference>
<name>A0ABV5BXR2_9BACL</name>
<accession>A0ABV5BXR2</accession>
<dbReference type="Proteomes" id="UP001580430">
    <property type="component" value="Unassembled WGS sequence"/>
</dbReference>
<organism evidence="1 2">
    <name type="scientific">Paenibacillus medicaginis</name>
    <dbReference type="NCBI Taxonomy" id="1470560"/>
    <lineage>
        <taxon>Bacteria</taxon>
        <taxon>Bacillati</taxon>
        <taxon>Bacillota</taxon>
        <taxon>Bacilli</taxon>
        <taxon>Bacillales</taxon>
        <taxon>Paenibacillaceae</taxon>
        <taxon>Paenibacillus</taxon>
    </lineage>
</organism>